<dbReference type="GO" id="GO:0005524">
    <property type="term" value="F:ATP binding"/>
    <property type="evidence" value="ECO:0007669"/>
    <property type="project" value="UniProtKB-UniRule"/>
</dbReference>
<dbReference type="EMBL" id="JAGIBU010000002">
    <property type="protein sequence ID" value="MBS7824386.1"/>
    <property type="molecule type" value="Genomic_DNA"/>
</dbReference>
<keyword evidence="8 13" id="KW-0238">DNA-binding</keyword>
<dbReference type="GO" id="GO:0006269">
    <property type="term" value="P:DNA replication, synthesis of primer"/>
    <property type="evidence" value="ECO:0007669"/>
    <property type="project" value="UniProtKB-UniRule"/>
</dbReference>
<dbReference type="Pfam" id="PF03796">
    <property type="entry name" value="DnaB_C"/>
    <property type="match status" value="1"/>
</dbReference>
<dbReference type="GO" id="GO:0005829">
    <property type="term" value="C:cytosol"/>
    <property type="evidence" value="ECO:0007669"/>
    <property type="project" value="TreeGrafter"/>
</dbReference>
<keyword evidence="6 13" id="KW-0347">Helicase</keyword>
<dbReference type="Proteomes" id="UP000680020">
    <property type="component" value="Unassembled WGS sequence"/>
</dbReference>
<keyword evidence="3 13" id="KW-0235">DNA replication</keyword>
<dbReference type="GO" id="GO:0003677">
    <property type="term" value="F:DNA binding"/>
    <property type="evidence" value="ECO:0007669"/>
    <property type="project" value="UniProtKB-UniRule"/>
</dbReference>
<evidence type="ECO:0000256" key="8">
    <source>
        <dbReference type="ARBA" id="ARBA00023125"/>
    </source>
</evidence>
<evidence type="ECO:0000259" key="14">
    <source>
        <dbReference type="PROSITE" id="PS51199"/>
    </source>
</evidence>
<dbReference type="InterPro" id="IPR003593">
    <property type="entry name" value="AAA+_ATPase"/>
</dbReference>
<dbReference type="Gene3D" id="1.10.860.10">
    <property type="entry name" value="DNAb Helicase, Chain A"/>
    <property type="match status" value="1"/>
</dbReference>
<comment type="caution">
    <text evidence="15">The sequence shown here is derived from an EMBL/GenBank/DDBJ whole genome shotgun (WGS) entry which is preliminary data.</text>
</comment>
<keyword evidence="2 13" id="KW-0639">Primosome</keyword>
<dbReference type="NCBIfam" id="TIGR00665">
    <property type="entry name" value="DnaB"/>
    <property type="match status" value="1"/>
</dbReference>
<protein>
    <recommendedName>
        <fullName evidence="12 13">Replicative DNA helicase</fullName>
        <ecNumber evidence="12 13">5.6.2.3</ecNumber>
    </recommendedName>
</protein>
<keyword evidence="5 13" id="KW-0378">Hydrolase</keyword>
<dbReference type="GO" id="GO:0016787">
    <property type="term" value="F:hydrolase activity"/>
    <property type="evidence" value="ECO:0007669"/>
    <property type="project" value="UniProtKB-KW"/>
</dbReference>
<evidence type="ECO:0000256" key="7">
    <source>
        <dbReference type="ARBA" id="ARBA00022840"/>
    </source>
</evidence>
<evidence type="ECO:0000256" key="3">
    <source>
        <dbReference type="ARBA" id="ARBA00022705"/>
    </source>
</evidence>
<dbReference type="SUPFAM" id="SSF48024">
    <property type="entry name" value="N-terminal domain of DnaB helicase"/>
    <property type="match status" value="1"/>
</dbReference>
<dbReference type="PANTHER" id="PTHR30153">
    <property type="entry name" value="REPLICATIVE DNA HELICASE DNAB"/>
    <property type="match status" value="1"/>
</dbReference>
<dbReference type="InterPro" id="IPR016136">
    <property type="entry name" value="DNA_helicase_N/primase_C"/>
</dbReference>
<dbReference type="EC" id="5.6.2.3" evidence="12 13"/>
<dbReference type="PANTHER" id="PTHR30153:SF2">
    <property type="entry name" value="REPLICATIVE DNA HELICASE"/>
    <property type="match status" value="1"/>
</dbReference>
<dbReference type="FunFam" id="1.10.860.10:FF:000001">
    <property type="entry name" value="Replicative DNA helicase"/>
    <property type="match status" value="1"/>
</dbReference>
<sequence length="459" mass="50560">MDDQQIQQLKIPPHSIEAEQALLGALLYDAEGWQRIDGRISAIDFYRGDHRLIFTTIQALAEDGKPIDILTVADHLAQQNKLEDAGGRTYLAMLAAETTGATNITAYADIIRDRSIVRQLIGAGSKIVDTGFNPDGKTTAEMLEDAEKSVFAIAEQGSKAGEGLVGINTVLQASLQRLDELGKIEDGITGAPTGWTEFDNMTSGLQNGDMIVVAGRPSMGKTTFAMNIVEAVALSTKKPIAVFSMEMPAEQLVMRMFSSLGRIEQTNLRSGRLDAHEMQRLVSATKQLNQTRIFIDDQGGLSPSEMRARARRLKREEKDLGLIMVDYLQLMKVPGLGEQRVAEVSEISRSLKLMARELEVPVIVLSQLNRSLEQRPNKRPIMSDLRESGAIEQDADLICFIYRDEVYNPESPDKGVAEVIIGKQRNGPIGTVKLAFQGKYSRFANLTTIDYNNMAGTDE</sequence>
<dbReference type="GO" id="GO:0043139">
    <property type="term" value="F:5'-3' DNA helicase activity"/>
    <property type="evidence" value="ECO:0007669"/>
    <property type="project" value="UniProtKB-EC"/>
</dbReference>
<proteinExistence type="inferred from homology"/>
<feature type="domain" description="SF4 helicase" evidence="14">
    <location>
        <begin position="184"/>
        <end position="450"/>
    </location>
</feature>
<dbReference type="AlphaFoldDB" id="A0AB35BY07"/>
<dbReference type="FunFam" id="3.40.50.300:FF:000076">
    <property type="entry name" value="Replicative DNA helicase"/>
    <property type="match status" value="1"/>
</dbReference>
<comment type="function">
    <text evidence="10 13">The main replicative DNA helicase, it participates in initiation and elongation during chromosome replication. Travels ahead of the DNA replisome, separating dsDNA into templates for DNA synthesis. A processive ATP-dependent 5'-3' DNA helicase it has DNA-dependent ATPase activity.</text>
</comment>
<dbReference type="PROSITE" id="PS51199">
    <property type="entry name" value="SF4_HELICASE"/>
    <property type="match status" value="1"/>
</dbReference>
<dbReference type="InterPro" id="IPR036185">
    <property type="entry name" value="DNA_heli_DnaB-like_N_sf"/>
</dbReference>
<dbReference type="RefSeq" id="WP_008315381.1">
    <property type="nucleotide sequence ID" value="NZ_CP115969.1"/>
</dbReference>
<keyword evidence="9" id="KW-0413">Isomerase</keyword>
<dbReference type="SUPFAM" id="SSF52540">
    <property type="entry name" value="P-loop containing nucleoside triphosphate hydrolases"/>
    <property type="match status" value="1"/>
</dbReference>
<keyword evidence="4 13" id="KW-0547">Nucleotide-binding</keyword>
<evidence type="ECO:0000256" key="9">
    <source>
        <dbReference type="ARBA" id="ARBA00023235"/>
    </source>
</evidence>
<dbReference type="NCBIfam" id="NF004384">
    <property type="entry name" value="PRK05748.1"/>
    <property type="match status" value="1"/>
</dbReference>
<dbReference type="Pfam" id="PF00772">
    <property type="entry name" value="DnaB"/>
    <property type="match status" value="1"/>
</dbReference>
<keyword evidence="7 13" id="KW-0067">ATP-binding</keyword>
<organism evidence="15 16">
    <name type="scientific">Wohlfahrtiimonas chitiniclastica</name>
    <dbReference type="NCBI Taxonomy" id="400946"/>
    <lineage>
        <taxon>Bacteria</taxon>
        <taxon>Pseudomonadati</taxon>
        <taxon>Pseudomonadota</taxon>
        <taxon>Gammaproteobacteria</taxon>
        <taxon>Cardiobacteriales</taxon>
        <taxon>Ignatzschineriaceae</taxon>
        <taxon>Wohlfahrtiimonas</taxon>
    </lineage>
</organism>
<dbReference type="InterPro" id="IPR007693">
    <property type="entry name" value="DNA_helicase_DnaB-like_N"/>
</dbReference>
<evidence type="ECO:0000256" key="10">
    <source>
        <dbReference type="ARBA" id="ARBA00044932"/>
    </source>
</evidence>
<dbReference type="InterPro" id="IPR027417">
    <property type="entry name" value="P-loop_NTPase"/>
</dbReference>
<dbReference type="GO" id="GO:1990077">
    <property type="term" value="C:primosome complex"/>
    <property type="evidence" value="ECO:0007669"/>
    <property type="project" value="UniProtKB-UniRule"/>
</dbReference>
<dbReference type="Gene3D" id="3.40.50.300">
    <property type="entry name" value="P-loop containing nucleotide triphosphate hydrolases"/>
    <property type="match status" value="1"/>
</dbReference>
<comment type="similarity">
    <text evidence="1 13">Belongs to the helicase family. DnaB subfamily.</text>
</comment>
<evidence type="ECO:0000256" key="2">
    <source>
        <dbReference type="ARBA" id="ARBA00022515"/>
    </source>
</evidence>
<evidence type="ECO:0000256" key="13">
    <source>
        <dbReference type="RuleBase" id="RU362085"/>
    </source>
</evidence>
<dbReference type="InterPro" id="IPR007694">
    <property type="entry name" value="DNA_helicase_DnaB-like_C"/>
</dbReference>
<gene>
    <name evidence="15" type="primary">dnaB</name>
    <name evidence="15" type="ORF">J7561_04115</name>
</gene>
<dbReference type="CDD" id="cd00984">
    <property type="entry name" value="DnaB_C"/>
    <property type="match status" value="1"/>
</dbReference>
<evidence type="ECO:0000313" key="15">
    <source>
        <dbReference type="EMBL" id="MBS7824386.1"/>
    </source>
</evidence>
<evidence type="ECO:0000256" key="12">
    <source>
        <dbReference type="NCBIfam" id="TIGR00665"/>
    </source>
</evidence>
<dbReference type="GO" id="GO:0042802">
    <property type="term" value="F:identical protein binding"/>
    <property type="evidence" value="ECO:0007669"/>
    <property type="project" value="UniProtKB-ARBA"/>
</dbReference>
<comment type="catalytic activity">
    <reaction evidence="11 13">
        <text>ATP + H2O = ADP + phosphate + H(+)</text>
        <dbReference type="Rhea" id="RHEA:13065"/>
        <dbReference type="ChEBI" id="CHEBI:15377"/>
        <dbReference type="ChEBI" id="CHEBI:15378"/>
        <dbReference type="ChEBI" id="CHEBI:30616"/>
        <dbReference type="ChEBI" id="CHEBI:43474"/>
        <dbReference type="ChEBI" id="CHEBI:456216"/>
        <dbReference type="EC" id="5.6.2.3"/>
    </reaction>
</comment>
<evidence type="ECO:0000256" key="5">
    <source>
        <dbReference type="ARBA" id="ARBA00022801"/>
    </source>
</evidence>
<evidence type="ECO:0000256" key="11">
    <source>
        <dbReference type="ARBA" id="ARBA00048954"/>
    </source>
</evidence>
<dbReference type="GeneID" id="58264476"/>
<dbReference type="SMART" id="SM00382">
    <property type="entry name" value="AAA"/>
    <property type="match status" value="1"/>
</dbReference>
<evidence type="ECO:0000256" key="6">
    <source>
        <dbReference type="ARBA" id="ARBA00022806"/>
    </source>
</evidence>
<name>A0AB35BY07_9GAMM</name>
<dbReference type="InterPro" id="IPR007692">
    <property type="entry name" value="DNA_helicase_DnaB"/>
</dbReference>
<accession>A0AB35BY07</accession>
<evidence type="ECO:0000256" key="1">
    <source>
        <dbReference type="ARBA" id="ARBA00008428"/>
    </source>
</evidence>
<reference evidence="15" key="1">
    <citation type="submission" date="2021-03" db="EMBL/GenBank/DDBJ databases">
        <title>Identification and antibiotic profiling of Wohlfahrtiimonas chitiniclastica, an underestimated human pathogen.</title>
        <authorList>
            <person name="Kopf A."/>
            <person name="Bunk B."/>
            <person name="Coldewey S."/>
            <person name="Gunzer F."/>
            <person name="Riedel T."/>
            <person name="Schroettner P."/>
        </authorList>
    </citation>
    <scope>NUCLEOTIDE SEQUENCE</scope>
    <source>
        <strain evidence="15">DSM 100917</strain>
    </source>
</reference>
<evidence type="ECO:0000313" key="16">
    <source>
        <dbReference type="Proteomes" id="UP000680020"/>
    </source>
</evidence>
<evidence type="ECO:0000256" key="4">
    <source>
        <dbReference type="ARBA" id="ARBA00022741"/>
    </source>
</evidence>